<keyword evidence="1" id="KW-0812">Transmembrane</keyword>
<organism evidence="2 3">
    <name type="scientific">Clostridium paridis</name>
    <dbReference type="NCBI Taxonomy" id="2803863"/>
    <lineage>
        <taxon>Bacteria</taxon>
        <taxon>Bacillati</taxon>
        <taxon>Bacillota</taxon>
        <taxon>Clostridia</taxon>
        <taxon>Eubacteriales</taxon>
        <taxon>Clostridiaceae</taxon>
        <taxon>Clostridium</taxon>
    </lineage>
</organism>
<keyword evidence="1" id="KW-1133">Transmembrane helix</keyword>
<reference evidence="2" key="1">
    <citation type="submission" date="2021-01" db="EMBL/GenBank/DDBJ databases">
        <title>Genome public.</title>
        <authorList>
            <person name="Liu C."/>
            <person name="Sun Q."/>
        </authorList>
    </citation>
    <scope>NUCLEOTIDE SEQUENCE</scope>
    <source>
        <strain evidence="2">YIM B02565</strain>
    </source>
</reference>
<dbReference type="EMBL" id="JAESWA010000022">
    <property type="protein sequence ID" value="MBL4931686.1"/>
    <property type="molecule type" value="Genomic_DNA"/>
</dbReference>
<dbReference type="SUPFAM" id="SSF158560">
    <property type="entry name" value="BH3980-like"/>
    <property type="match status" value="1"/>
</dbReference>
<dbReference type="Pfam" id="PF06304">
    <property type="entry name" value="DUF1048"/>
    <property type="match status" value="1"/>
</dbReference>
<feature type="transmembrane region" description="Helical" evidence="1">
    <location>
        <begin position="274"/>
        <end position="293"/>
    </location>
</feature>
<feature type="transmembrane region" description="Helical" evidence="1">
    <location>
        <begin position="95"/>
        <end position="113"/>
    </location>
</feature>
<dbReference type="RefSeq" id="WP_202767073.1">
    <property type="nucleotide sequence ID" value="NZ_JAESWA010000022.1"/>
</dbReference>
<evidence type="ECO:0000313" key="2">
    <source>
        <dbReference type="EMBL" id="MBL4931686.1"/>
    </source>
</evidence>
<dbReference type="InterPro" id="IPR008316">
    <property type="entry name" value="UCP029876"/>
</dbReference>
<gene>
    <name evidence="2" type="ORF">JK634_07710</name>
</gene>
<sequence>MKSDKNIIIDNYRDYINQLEMEYKTQFFKVEAYINISSKLNYKEKNSCLLQVLDSFLSAQEEGKNVFEITGNNLKGYCDNMIYGESIYVYKMSRICSTFLSSVYFVSFVHLFISFCNRIFNGKNTNVFSEMRFGIGEIILMLGIISSPIITDLITKKYFENPKLCKRIGNCVSFFMILIPITIYTFTNETFDVYGVTITFNNSVLIILYLTLLNFIVWSITRMTNNKNLDSRKEQYIEFLSKDYKKYINKCNSKNKNPLDWNSYLIKKKKQNSIYTKLYFVYGIIFLIISLLIGKVMLEEGKLDFFGIAFIAIFSILFVIMFGVVMEGTNRNKMFSEFE</sequence>
<name>A0A937FHU1_9CLOT</name>
<protein>
    <submittedName>
        <fullName evidence="2">DUF1048 domain-containing protein</fullName>
    </submittedName>
</protein>
<feature type="transmembrane region" description="Helical" evidence="1">
    <location>
        <begin position="305"/>
        <end position="326"/>
    </location>
</feature>
<dbReference type="Proteomes" id="UP000623681">
    <property type="component" value="Unassembled WGS sequence"/>
</dbReference>
<feature type="transmembrane region" description="Helical" evidence="1">
    <location>
        <begin position="133"/>
        <end position="155"/>
    </location>
</feature>
<evidence type="ECO:0000313" key="3">
    <source>
        <dbReference type="Proteomes" id="UP000623681"/>
    </source>
</evidence>
<feature type="transmembrane region" description="Helical" evidence="1">
    <location>
        <begin position="167"/>
        <end position="187"/>
    </location>
</feature>
<keyword evidence="3" id="KW-1185">Reference proteome</keyword>
<proteinExistence type="predicted"/>
<keyword evidence="1" id="KW-0472">Membrane</keyword>
<comment type="caution">
    <text evidence="2">The sequence shown here is derived from an EMBL/GenBank/DDBJ whole genome shotgun (WGS) entry which is preliminary data.</text>
</comment>
<dbReference type="Gene3D" id="1.10.1900.10">
    <property type="entry name" value="c-terminal domain of poly(a) binding protein"/>
    <property type="match status" value="1"/>
</dbReference>
<evidence type="ECO:0000256" key="1">
    <source>
        <dbReference type="SAM" id="Phobius"/>
    </source>
</evidence>
<accession>A0A937FHU1</accession>
<feature type="transmembrane region" description="Helical" evidence="1">
    <location>
        <begin position="193"/>
        <end position="217"/>
    </location>
</feature>
<dbReference type="AlphaFoldDB" id="A0A937FHU1"/>